<dbReference type="GO" id="GO:0016787">
    <property type="term" value="F:hydrolase activity"/>
    <property type="evidence" value="ECO:0007669"/>
    <property type="project" value="UniProtKB-KW"/>
</dbReference>
<dbReference type="EMBL" id="JAANYN010000002">
    <property type="protein sequence ID" value="NHE56074.1"/>
    <property type="molecule type" value="Genomic_DNA"/>
</dbReference>
<keyword evidence="2" id="KW-0255">Endonuclease</keyword>
<dbReference type="InterPro" id="IPR029052">
    <property type="entry name" value="Metallo-depent_PP-like"/>
</dbReference>
<protein>
    <submittedName>
        <fullName evidence="2">Ligase-associated DNA damage response endonuclease PdeM</fullName>
        <ecNumber evidence="2">3.1.-.-</ecNumber>
    </submittedName>
</protein>
<keyword evidence="2" id="KW-0378">Hydrolase</keyword>
<dbReference type="PANTHER" id="PTHR39323">
    <property type="entry name" value="BLR1149 PROTEIN"/>
    <property type="match status" value="1"/>
</dbReference>
<dbReference type="PIRSF" id="PIRSF000887">
    <property type="entry name" value="Pesterase_MJ0037"/>
    <property type="match status" value="1"/>
</dbReference>
<keyword evidence="2" id="KW-0436">Ligase</keyword>
<dbReference type="InterPro" id="IPR024173">
    <property type="entry name" value="Pesterase_MJ0037-like"/>
</dbReference>
<reference evidence="2 3" key="1">
    <citation type="submission" date="2020-03" db="EMBL/GenBank/DDBJ databases">
        <title>Cyclobacterium plantarum sp. nov., a marine bacterium isolated from a coastal-marine wetland.</title>
        <authorList>
            <person name="Sanchez-Porro C."/>
            <person name="Ventosa A."/>
            <person name="Amoozegar M."/>
        </authorList>
    </citation>
    <scope>NUCLEOTIDE SEQUENCE [LARGE SCALE GENOMIC DNA]</scope>
    <source>
        <strain evidence="2 3">GBPx2</strain>
    </source>
</reference>
<dbReference type="InterPro" id="IPR026336">
    <property type="entry name" value="PdeM-like"/>
</dbReference>
<dbReference type="RefSeq" id="WP_166143606.1">
    <property type="nucleotide sequence ID" value="NZ_JAANYN010000002.1"/>
</dbReference>
<evidence type="ECO:0000313" key="2">
    <source>
        <dbReference type="EMBL" id="NHE56074.1"/>
    </source>
</evidence>
<dbReference type="PANTHER" id="PTHR39323:SF1">
    <property type="entry name" value="BLR1149 PROTEIN"/>
    <property type="match status" value="1"/>
</dbReference>
<comment type="caution">
    <text evidence="2">The sequence shown here is derived from an EMBL/GenBank/DDBJ whole genome shotgun (WGS) entry which is preliminary data.</text>
</comment>
<feature type="domain" description="Calcineurin-like phosphoesterase" evidence="1">
    <location>
        <begin position="34"/>
        <end position="153"/>
    </location>
</feature>
<dbReference type="GO" id="GO:0016874">
    <property type="term" value="F:ligase activity"/>
    <property type="evidence" value="ECO:0007669"/>
    <property type="project" value="UniProtKB-KW"/>
</dbReference>
<accession>A0ABX0H6X0</accession>
<sequence>MNSFTDGRHIWQHGDQRVHLLKEKAIWVEEEKAILVADTHFGKAGHFRKSGIPIPETVHVNDYLKIHQLILKLGARKVYFLGDLFHSDHNDTWTELLDFLDNNQEVSFYLVLGNHDVMPAKIYASSRLEIIPESYMMGSLILSHEPLKKVAEGKLNVCGHLHPGLLIKGKSKQFLKLPCFYFSKQHLIMPAFGSFTGLMKMSAAAAKTVMVTTPESVIPIKLKNKVC</sequence>
<dbReference type="Gene3D" id="3.60.21.10">
    <property type="match status" value="1"/>
</dbReference>
<evidence type="ECO:0000313" key="3">
    <source>
        <dbReference type="Proteomes" id="UP000649799"/>
    </source>
</evidence>
<dbReference type="EC" id="3.1.-.-" evidence="2"/>
<dbReference type="Proteomes" id="UP000649799">
    <property type="component" value="Unassembled WGS sequence"/>
</dbReference>
<dbReference type="Pfam" id="PF00149">
    <property type="entry name" value="Metallophos"/>
    <property type="match status" value="1"/>
</dbReference>
<organism evidence="2 3">
    <name type="scientific">Cyclobacterium plantarum</name>
    <dbReference type="NCBI Taxonomy" id="2716263"/>
    <lineage>
        <taxon>Bacteria</taxon>
        <taxon>Pseudomonadati</taxon>
        <taxon>Bacteroidota</taxon>
        <taxon>Cytophagia</taxon>
        <taxon>Cytophagales</taxon>
        <taxon>Cyclobacteriaceae</taxon>
        <taxon>Cyclobacterium</taxon>
    </lineage>
</organism>
<keyword evidence="3" id="KW-1185">Reference proteome</keyword>
<name>A0ABX0H6X0_9BACT</name>
<evidence type="ECO:0000259" key="1">
    <source>
        <dbReference type="Pfam" id="PF00149"/>
    </source>
</evidence>
<dbReference type="InterPro" id="IPR004843">
    <property type="entry name" value="Calcineurin-like_PHP"/>
</dbReference>
<dbReference type="GO" id="GO:0004519">
    <property type="term" value="F:endonuclease activity"/>
    <property type="evidence" value="ECO:0007669"/>
    <property type="project" value="UniProtKB-KW"/>
</dbReference>
<gene>
    <name evidence="2" type="primary">pdeM</name>
    <name evidence="2" type="ORF">G9Q97_04520</name>
</gene>
<dbReference type="SUPFAM" id="SSF56300">
    <property type="entry name" value="Metallo-dependent phosphatases"/>
    <property type="match status" value="1"/>
</dbReference>
<keyword evidence="2" id="KW-0540">Nuclease</keyword>
<dbReference type="NCBIfam" id="TIGR04123">
    <property type="entry name" value="P_estr_lig_assc"/>
    <property type="match status" value="1"/>
</dbReference>
<proteinExistence type="predicted"/>